<organism evidence="2 3">
    <name type="scientific">Winogradskyella bathintestinalis</name>
    <dbReference type="NCBI Taxonomy" id="3035208"/>
    <lineage>
        <taxon>Bacteria</taxon>
        <taxon>Pseudomonadati</taxon>
        <taxon>Bacteroidota</taxon>
        <taxon>Flavobacteriia</taxon>
        <taxon>Flavobacteriales</taxon>
        <taxon>Flavobacteriaceae</taxon>
        <taxon>Winogradskyella</taxon>
    </lineage>
</organism>
<dbReference type="Proteomes" id="UP001231197">
    <property type="component" value="Unassembled WGS sequence"/>
</dbReference>
<keyword evidence="1" id="KW-0732">Signal</keyword>
<name>A0ABT7ZRM2_9FLAO</name>
<accession>A0ABT7ZRM2</accession>
<proteinExistence type="predicted"/>
<feature type="chain" id="PRO_5046942073" description="Lipoprotein" evidence="1">
    <location>
        <begin position="23"/>
        <end position="137"/>
    </location>
</feature>
<keyword evidence="3" id="KW-1185">Reference proteome</keyword>
<dbReference type="EMBL" id="JASDDK010000001">
    <property type="protein sequence ID" value="MDN3491642.1"/>
    <property type="molecule type" value="Genomic_DNA"/>
</dbReference>
<dbReference type="PROSITE" id="PS51257">
    <property type="entry name" value="PROKAR_LIPOPROTEIN"/>
    <property type="match status" value="1"/>
</dbReference>
<dbReference type="RefSeq" id="WP_290205338.1">
    <property type="nucleotide sequence ID" value="NZ_JASDDK010000001.1"/>
</dbReference>
<evidence type="ECO:0000313" key="2">
    <source>
        <dbReference type="EMBL" id="MDN3491642.1"/>
    </source>
</evidence>
<evidence type="ECO:0000256" key="1">
    <source>
        <dbReference type="SAM" id="SignalP"/>
    </source>
</evidence>
<gene>
    <name evidence="2" type="ORF">QMA06_02840</name>
</gene>
<comment type="caution">
    <text evidence="2">The sequence shown here is derived from an EMBL/GenBank/DDBJ whole genome shotgun (WGS) entry which is preliminary data.</text>
</comment>
<sequence>MKKYALLTILFLTILTSCSVDDGDSTYISTETLPIESVELPEQFAFNETYEILITYNRPTACHRFYNFFYDIHENERTIAVINSVYQDASCEESPESVTVSLNFIVTGTETYVFKFFQGYDEEGEEQYLVVEVPVLD</sequence>
<evidence type="ECO:0008006" key="4">
    <source>
        <dbReference type="Google" id="ProtNLM"/>
    </source>
</evidence>
<feature type="signal peptide" evidence="1">
    <location>
        <begin position="1"/>
        <end position="22"/>
    </location>
</feature>
<protein>
    <recommendedName>
        <fullName evidence="4">Lipoprotein</fullName>
    </recommendedName>
</protein>
<evidence type="ECO:0000313" key="3">
    <source>
        <dbReference type="Proteomes" id="UP001231197"/>
    </source>
</evidence>
<reference evidence="2 3" key="1">
    <citation type="journal article" date="2023" name="Int. J. Syst. Evol. Microbiol.">
        <title>Winogradskyella bathintestinalis sp. nov., isolated from the intestine of the deep-sea loosejaw dragonfish, Malacosteus niger.</title>
        <authorList>
            <person name="Uniacke-Lowe S."/>
            <person name="Johnson C.N."/>
            <person name="Stanton C."/>
            <person name="Hill C."/>
            <person name="Ross P."/>
        </authorList>
    </citation>
    <scope>NUCLEOTIDE SEQUENCE [LARGE SCALE GENOMIC DNA]</scope>
    <source>
        <strain evidence="2 3">APC 3343</strain>
    </source>
</reference>